<evidence type="ECO:0000256" key="3">
    <source>
        <dbReference type="ARBA" id="ARBA00023134"/>
    </source>
</evidence>
<dbReference type="PROSITE" id="PS51421">
    <property type="entry name" value="RAS"/>
    <property type="match status" value="1"/>
</dbReference>
<keyword evidence="2" id="KW-0547">Nucleotide-binding</keyword>
<dbReference type="FunFam" id="3.40.50.300:FF:001447">
    <property type="entry name" value="Ras-related protein Rab-1B"/>
    <property type="match status" value="1"/>
</dbReference>
<dbReference type="Proteomes" id="UP000241769">
    <property type="component" value="Unassembled WGS sequence"/>
</dbReference>
<keyword evidence="6" id="KW-1185">Reference proteome</keyword>
<evidence type="ECO:0000256" key="4">
    <source>
        <dbReference type="ARBA" id="ARBA00023288"/>
    </source>
</evidence>
<sequence>MRLLRCRLAVLGESAVGKTALIQMFKSEGAHYPKNYIMTLAAEFHSKTVQIREKDTSVEFYVMDLSGKGLYDSLRRQVLEGTSMFIVVYDVTNEESFKMAEKWIDEYNAVVSNSVGGALIGNKSDLEERIEVKTQRGQDLAREHNLAFFECSALRGTEVETPFNWLANAFLNAYEDKMKLYASLDKS</sequence>
<gene>
    <name evidence="5" type="ORF">PROFUN_09301</name>
</gene>
<dbReference type="SUPFAM" id="SSF52540">
    <property type="entry name" value="P-loop containing nucleoside triphosphate hydrolases"/>
    <property type="match status" value="1"/>
</dbReference>
<organism evidence="5 6">
    <name type="scientific">Planoprotostelium fungivorum</name>
    <dbReference type="NCBI Taxonomy" id="1890364"/>
    <lineage>
        <taxon>Eukaryota</taxon>
        <taxon>Amoebozoa</taxon>
        <taxon>Evosea</taxon>
        <taxon>Variosea</taxon>
        <taxon>Cavosteliida</taxon>
        <taxon>Cavosteliaceae</taxon>
        <taxon>Planoprotostelium</taxon>
    </lineage>
</organism>
<evidence type="ECO:0000313" key="5">
    <source>
        <dbReference type="EMBL" id="PRP83320.1"/>
    </source>
</evidence>
<dbReference type="InterPro" id="IPR050227">
    <property type="entry name" value="Rab"/>
</dbReference>
<dbReference type="NCBIfam" id="TIGR00231">
    <property type="entry name" value="small_GTP"/>
    <property type="match status" value="1"/>
</dbReference>
<comment type="caution">
    <text evidence="5">The sequence shown here is derived from an EMBL/GenBank/DDBJ whole genome shotgun (WGS) entry which is preliminary data.</text>
</comment>
<dbReference type="InterPro" id="IPR027417">
    <property type="entry name" value="P-loop_NTPase"/>
</dbReference>
<dbReference type="SMART" id="SM00174">
    <property type="entry name" value="RHO"/>
    <property type="match status" value="1"/>
</dbReference>
<dbReference type="Pfam" id="PF00071">
    <property type="entry name" value="Ras"/>
    <property type="match status" value="1"/>
</dbReference>
<accession>A0A2P6NH82</accession>
<dbReference type="STRING" id="1890364.A0A2P6NH82"/>
<keyword evidence="3" id="KW-0342">GTP-binding</keyword>
<protein>
    <submittedName>
        <fullName evidence="5">Uncharacterized protein</fullName>
    </submittedName>
</protein>
<dbReference type="SMART" id="SM00173">
    <property type="entry name" value="RAS"/>
    <property type="match status" value="1"/>
</dbReference>
<dbReference type="GO" id="GO:0005525">
    <property type="term" value="F:GTP binding"/>
    <property type="evidence" value="ECO:0007669"/>
    <property type="project" value="UniProtKB-KW"/>
</dbReference>
<dbReference type="InterPro" id="IPR001806">
    <property type="entry name" value="Small_GTPase"/>
</dbReference>
<dbReference type="OrthoDB" id="265044at2759"/>
<comment type="similarity">
    <text evidence="1">Belongs to the small GTPase superfamily. Rab family.</text>
</comment>
<reference evidence="5 6" key="1">
    <citation type="journal article" date="2018" name="Genome Biol. Evol.">
        <title>Multiple Roots of Fruiting Body Formation in Amoebozoa.</title>
        <authorList>
            <person name="Hillmann F."/>
            <person name="Forbes G."/>
            <person name="Novohradska S."/>
            <person name="Ferling I."/>
            <person name="Riege K."/>
            <person name="Groth M."/>
            <person name="Westermann M."/>
            <person name="Marz M."/>
            <person name="Spaller T."/>
            <person name="Winckler T."/>
            <person name="Schaap P."/>
            <person name="Glockner G."/>
        </authorList>
    </citation>
    <scope>NUCLEOTIDE SEQUENCE [LARGE SCALE GENOMIC DNA]</scope>
    <source>
        <strain evidence="5 6">Jena</strain>
    </source>
</reference>
<dbReference type="SMART" id="SM00175">
    <property type="entry name" value="RAB"/>
    <property type="match status" value="1"/>
</dbReference>
<dbReference type="PRINTS" id="PR00449">
    <property type="entry name" value="RASTRNSFRMNG"/>
</dbReference>
<dbReference type="AlphaFoldDB" id="A0A2P6NH82"/>
<evidence type="ECO:0000313" key="6">
    <source>
        <dbReference type="Proteomes" id="UP000241769"/>
    </source>
</evidence>
<evidence type="ECO:0000256" key="2">
    <source>
        <dbReference type="ARBA" id="ARBA00022741"/>
    </source>
</evidence>
<evidence type="ECO:0000256" key="1">
    <source>
        <dbReference type="ARBA" id="ARBA00006270"/>
    </source>
</evidence>
<dbReference type="PROSITE" id="PS51419">
    <property type="entry name" value="RAB"/>
    <property type="match status" value="1"/>
</dbReference>
<dbReference type="InParanoid" id="A0A2P6NH82"/>
<proteinExistence type="inferred from homology"/>
<dbReference type="InterPro" id="IPR005225">
    <property type="entry name" value="Small_GTP-bd"/>
</dbReference>
<dbReference type="Gene3D" id="3.40.50.300">
    <property type="entry name" value="P-loop containing nucleotide triphosphate hydrolases"/>
    <property type="match status" value="1"/>
</dbReference>
<dbReference type="GO" id="GO:0003924">
    <property type="term" value="F:GTPase activity"/>
    <property type="evidence" value="ECO:0007669"/>
    <property type="project" value="InterPro"/>
</dbReference>
<keyword evidence="4" id="KW-0449">Lipoprotein</keyword>
<dbReference type="EMBL" id="MDYQ01000084">
    <property type="protein sequence ID" value="PRP83320.1"/>
    <property type="molecule type" value="Genomic_DNA"/>
</dbReference>
<dbReference type="PANTHER" id="PTHR47977">
    <property type="entry name" value="RAS-RELATED PROTEIN RAB"/>
    <property type="match status" value="1"/>
</dbReference>
<name>A0A2P6NH82_9EUKA</name>